<dbReference type="AlphaFoldDB" id="D6X5S5"/>
<organism evidence="3 4">
    <name type="scientific">Streptomyces pristinaespiralis (strain ATCC 25486 / DSM 40338 / CBS 914.69 / JCM 4507 / KCC S-0507 / NBRC 13074 / NRRL 2958 / 5647)</name>
    <dbReference type="NCBI Taxonomy" id="457429"/>
    <lineage>
        <taxon>Bacteria</taxon>
        <taxon>Bacillati</taxon>
        <taxon>Actinomycetota</taxon>
        <taxon>Actinomycetes</taxon>
        <taxon>Kitasatosporales</taxon>
        <taxon>Streptomycetaceae</taxon>
        <taxon>Streptomyces</taxon>
    </lineage>
</organism>
<gene>
    <name evidence="3" type="ORF">SSDG_06691</name>
</gene>
<reference evidence="4" key="2">
    <citation type="submission" date="2009-10" db="EMBL/GenBank/DDBJ databases">
        <title>The genome sequence of Streptomyces pristinaespiralis strain ATCC 25486.</title>
        <authorList>
            <consortium name="The Broad Institute Genome Sequencing Platform"/>
            <consortium name="Broad Institute Microbial Sequencing Center"/>
            <person name="Fischbach M."/>
            <person name="Godfrey P."/>
            <person name="Ward D."/>
            <person name="Young S."/>
            <person name="Zeng Q."/>
            <person name="Koehrsen M."/>
            <person name="Alvarado L."/>
            <person name="Berlin A.M."/>
            <person name="Bochicchio J."/>
            <person name="Borenstein D."/>
            <person name="Chapman S.B."/>
            <person name="Chen Z."/>
            <person name="Engels R."/>
            <person name="Freedman E."/>
            <person name="Gellesch M."/>
            <person name="Goldberg J."/>
            <person name="Griggs A."/>
            <person name="Gujja S."/>
            <person name="Heilman E.R."/>
            <person name="Heiman D.I."/>
            <person name="Hepburn T.A."/>
            <person name="Howarth C."/>
            <person name="Jen D."/>
            <person name="Larson L."/>
            <person name="Lewis B."/>
            <person name="Mehta T."/>
            <person name="Park D."/>
            <person name="Pearson M."/>
            <person name="Richards J."/>
            <person name="Roberts A."/>
            <person name="Saif S."/>
            <person name="Shea T.D."/>
            <person name="Shenoy N."/>
            <person name="Sisk P."/>
            <person name="Stolte C."/>
            <person name="Sykes S.N."/>
            <person name="Thomson T."/>
            <person name="Walk T."/>
            <person name="White J."/>
            <person name="Yandava C."/>
            <person name="Straight P."/>
            <person name="Clardy J."/>
            <person name="Hung D."/>
            <person name="Kolter R."/>
            <person name="Mekalanos J."/>
            <person name="Walker S."/>
            <person name="Walsh C.T."/>
            <person name="Wieland-Brown L.C."/>
            <person name="Haas B."/>
            <person name="Nusbaum C."/>
            <person name="Birren B."/>
        </authorList>
    </citation>
    <scope>NUCLEOTIDE SEQUENCE [LARGE SCALE GENOMIC DNA]</scope>
    <source>
        <strain evidence="4">ATCC 25486 / DSM 40338 / CBS 914.69 / JCM 4507 / NBRC 13074 / NRRL 2958 / 5647</strain>
    </source>
</reference>
<dbReference type="EMBL" id="CM000950">
    <property type="protein sequence ID" value="EFH31450.1"/>
    <property type="molecule type" value="Genomic_DNA"/>
</dbReference>
<protein>
    <submittedName>
        <fullName evidence="3">Predicted protein</fullName>
    </submittedName>
</protein>
<feature type="region of interest" description="Disordered" evidence="1">
    <location>
        <begin position="1"/>
        <end position="20"/>
    </location>
</feature>
<evidence type="ECO:0000256" key="1">
    <source>
        <dbReference type="SAM" id="MobiDB-lite"/>
    </source>
</evidence>
<evidence type="ECO:0000313" key="4">
    <source>
        <dbReference type="Proteomes" id="UP000002805"/>
    </source>
</evidence>
<accession>D6X5S5</accession>
<proteinExistence type="predicted"/>
<dbReference type="Proteomes" id="UP000002805">
    <property type="component" value="Chromosome"/>
</dbReference>
<feature type="chain" id="PRO_5003090589" evidence="2">
    <location>
        <begin position="47"/>
        <end position="122"/>
    </location>
</feature>
<keyword evidence="2" id="KW-0732">Signal</keyword>
<reference evidence="4" key="1">
    <citation type="submission" date="2008-02" db="EMBL/GenBank/DDBJ databases">
        <authorList>
            <consortium name="The Broad Institute Genome Sequencing Platform"/>
            <person name="Fischbach M."/>
            <person name="Ward D."/>
            <person name="Young S."/>
            <person name="Jaffe D."/>
            <person name="Gnerre S."/>
            <person name="Berlin A."/>
            <person name="Heiman D."/>
            <person name="Hepburn T."/>
            <person name="Sykes S."/>
            <person name="Alvarado L."/>
            <person name="Kodira C.D."/>
            <person name="Straight P."/>
            <person name="Clardy J."/>
            <person name="Hung D."/>
            <person name="Kolter R."/>
            <person name="Mekalanos J."/>
            <person name="Walker S."/>
            <person name="Walsh C.T."/>
            <person name="Lander E."/>
            <person name="Galagan J."/>
            <person name="Nusbaum C."/>
            <person name="Birren B."/>
        </authorList>
    </citation>
    <scope>NUCLEOTIDE SEQUENCE [LARGE SCALE GENOMIC DNA]</scope>
    <source>
        <strain evidence="4">ATCC 25486 / DSM 40338 / CBS 914.69 / JCM 4507 / NBRC 13074 / NRRL 2958 / 5647</strain>
    </source>
</reference>
<keyword evidence="4" id="KW-1185">Reference proteome</keyword>
<feature type="signal peptide" evidence="2">
    <location>
        <begin position="1"/>
        <end position="46"/>
    </location>
</feature>
<evidence type="ECO:0000313" key="3">
    <source>
        <dbReference type="EMBL" id="EFH31450.1"/>
    </source>
</evidence>
<name>D6X5S5_STRE2</name>
<sequence length="122" mass="12543">MELIHSGALIPPHGKDRPVPRTKTTLGLAAAAAMAAGLLAATPASAARLPCHLAGSGDTASATCYSGSSYTWRLVVDCDDVSNPRWPVRVNTLHGAWHTGDGSDTISCGGSLRATGHLEARL</sequence>
<evidence type="ECO:0000256" key="2">
    <source>
        <dbReference type="SAM" id="SignalP"/>
    </source>
</evidence>
<dbReference type="HOGENOM" id="CLU_2025483_0_0_11"/>